<dbReference type="AlphaFoldDB" id="A0AAE3JYN4"/>
<reference evidence="2" key="3">
    <citation type="submission" date="2022-01" db="EMBL/GenBank/DDBJ databases">
        <title>Collection of gut derived symbiotic bacterial strains cultured from healthy donors.</title>
        <authorList>
            <person name="Lin H."/>
            <person name="Kohout C."/>
            <person name="Waligurski E."/>
            <person name="Pamer E.G."/>
        </authorList>
    </citation>
    <scope>NUCLEOTIDE SEQUENCE</scope>
    <source>
        <strain evidence="2">DFI.5.49</strain>
    </source>
</reference>
<dbReference type="RefSeq" id="WP_117805197.1">
    <property type="nucleotide sequence ID" value="NZ_DAWEMV010000059.1"/>
</dbReference>
<gene>
    <name evidence="3" type="ORF">G5B05_03475</name>
    <name evidence="2" type="ORF">L0N21_16975</name>
</gene>
<evidence type="ECO:0000313" key="5">
    <source>
        <dbReference type="Proteomes" id="UP001199915"/>
    </source>
</evidence>
<feature type="transmembrane region" description="Helical" evidence="1">
    <location>
        <begin position="50"/>
        <end position="69"/>
    </location>
</feature>
<keyword evidence="4" id="KW-1185">Reference proteome</keyword>
<dbReference type="EMBL" id="JAAITQ010000004">
    <property type="protein sequence ID" value="NSE15494.1"/>
    <property type="molecule type" value="Genomic_DNA"/>
</dbReference>
<keyword evidence="1" id="KW-0812">Transmembrane</keyword>
<dbReference type="EMBL" id="JAKNFS010000034">
    <property type="protein sequence ID" value="MCG4767182.1"/>
    <property type="molecule type" value="Genomic_DNA"/>
</dbReference>
<organism evidence="2 5">
    <name type="scientific">Fusicatenibacter saccharivorans</name>
    <dbReference type="NCBI Taxonomy" id="1150298"/>
    <lineage>
        <taxon>Bacteria</taxon>
        <taxon>Bacillati</taxon>
        <taxon>Bacillota</taxon>
        <taxon>Clostridia</taxon>
        <taxon>Lachnospirales</taxon>
        <taxon>Lachnospiraceae</taxon>
        <taxon>Fusicatenibacter</taxon>
    </lineage>
</organism>
<dbReference type="InterPro" id="IPR024414">
    <property type="entry name" value="Uncharacterised_PrgI"/>
</dbReference>
<comment type="caution">
    <text evidence="2">The sequence shown here is derived from an EMBL/GenBank/DDBJ whole genome shotgun (WGS) entry which is preliminary data.</text>
</comment>
<sequence>MVNMNEDFGAYKDSIWKGLTARELGVMAVSAVSCGIIIILLYFILGWNLYISFLIGTAVAAAIIFSQVWKSRSGLSAIEFYRARKYRKSTAKLVWKSDEYNQARKNYLKKEK</sequence>
<dbReference type="Proteomes" id="UP000768180">
    <property type="component" value="Unassembled WGS sequence"/>
</dbReference>
<reference evidence="3" key="2">
    <citation type="submission" date="2020-02" db="EMBL/GenBank/DDBJ databases">
        <authorList>
            <person name="Littmann E."/>
            <person name="Sorbara M."/>
        </authorList>
    </citation>
    <scope>NUCLEOTIDE SEQUENCE</scope>
    <source>
        <strain evidence="3">MSK.14.54</strain>
    </source>
</reference>
<evidence type="ECO:0000313" key="3">
    <source>
        <dbReference type="EMBL" id="NSE15494.1"/>
    </source>
</evidence>
<dbReference type="Proteomes" id="UP001199915">
    <property type="component" value="Unassembled WGS sequence"/>
</dbReference>
<evidence type="ECO:0000313" key="4">
    <source>
        <dbReference type="Proteomes" id="UP000768180"/>
    </source>
</evidence>
<name>A0AAE3JYN4_9FIRM</name>
<dbReference type="GeneID" id="79854468"/>
<protein>
    <submittedName>
        <fullName evidence="2">PrgI family protein</fullName>
    </submittedName>
</protein>
<feature type="transmembrane region" description="Helical" evidence="1">
    <location>
        <begin position="24"/>
        <end position="44"/>
    </location>
</feature>
<keyword evidence="1" id="KW-0472">Membrane</keyword>
<reference evidence="3 4" key="1">
    <citation type="journal article" date="2020" name="Cell Host Microbe">
        <title>Functional and Genomic Variation between Human-Derived Isolates of Lachnospiraceae Reveals Inter- and Intra-Species Diversity.</title>
        <authorList>
            <person name="Sorbara M.T."/>
            <person name="Littmann E.R."/>
            <person name="Fontana E."/>
            <person name="Moody T.U."/>
            <person name="Kohout C.E."/>
            <person name="Gjonbalaj M."/>
            <person name="Eaton V."/>
            <person name="Seok R."/>
            <person name="Leiner I.M."/>
            <person name="Pamer E.G."/>
        </authorList>
    </citation>
    <scope>NUCLEOTIDE SEQUENCE [LARGE SCALE GENOMIC DNA]</scope>
    <source>
        <strain evidence="3 4">MSK.14.54</strain>
    </source>
</reference>
<evidence type="ECO:0000313" key="2">
    <source>
        <dbReference type="EMBL" id="MCG4767182.1"/>
    </source>
</evidence>
<proteinExistence type="predicted"/>
<dbReference type="Pfam" id="PF12666">
    <property type="entry name" value="PrgI"/>
    <property type="match status" value="1"/>
</dbReference>
<accession>A0AAE3JYN4</accession>
<evidence type="ECO:0000256" key="1">
    <source>
        <dbReference type="SAM" id="Phobius"/>
    </source>
</evidence>
<keyword evidence="1" id="KW-1133">Transmembrane helix</keyword>